<dbReference type="GO" id="GO:0045037">
    <property type="term" value="P:protein import into chloroplast stroma"/>
    <property type="evidence" value="ECO:0007669"/>
    <property type="project" value="TreeGrafter"/>
</dbReference>
<name>A0A7J7IMX9_9RHOD</name>
<organism evidence="1 2">
    <name type="scientific">Cyanidiococcus yangmingshanensis</name>
    <dbReference type="NCBI Taxonomy" id="2690220"/>
    <lineage>
        <taxon>Eukaryota</taxon>
        <taxon>Rhodophyta</taxon>
        <taxon>Bangiophyceae</taxon>
        <taxon>Cyanidiales</taxon>
        <taxon>Cyanidiaceae</taxon>
        <taxon>Cyanidiococcus</taxon>
    </lineage>
</organism>
<comment type="caution">
    <text evidence="1">The sequence shown here is derived from an EMBL/GenBank/DDBJ whole genome shotgun (WGS) entry which is preliminary data.</text>
</comment>
<dbReference type="AlphaFoldDB" id="A0A7J7IMX9"/>
<reference evidence="1 2" key="1">
    <citation type="journal article" date="2020" name="J. Phycol.">
        <title>Comparative genome analysis reveals Cyanidiococcus gen. nov., a new extremophilic red algal genus sister to Cyanidioschyzon (Cyanidioschyzonaceae, Rhodophyta).</title>
        <authorList>
            <person name="Liu S.-L."/>
            <person name="Chiang Y.-R."/>
            <person name="Yoon H.S."/>
            <person name="Fu H.-Y."/>
        </authorList>
    </citation>
    <scope>NUCLEOTIDE SEQUENCE [LARGE SCALE GENOMIC DNA]</scope>
    <source>
        <strain evidence="1 2">THAL066</strain>
    </source>
</reference>
<dbReference type="OrthoDB" id="191196at2759"/>
<proteinExistence type="predicted"/>
<dbReference type="InterPro" id="IPR031610">
    <property type="entry name" value="TIC110"/>
</dbReference>
<gene>
    <name evidence="1" type="ORF">F1559_003651</name>
</gene>
<evidence type="ECO:0000313" key="1">
    <source>
        <dbReference type="EMBL" id="KAF6003907.1"/>
    </source>
</evidence>
<evidence type="ECO:0000313" key="2">
    <source>
        <dbReference type="Proteomes" id="UP000530660"/>
    </source>
</evidence>
<accession>A0A7J7IMX9</accession>
<sequence>MARLRNVFDLSESEFQARVRDISVPFYQTAVQKAVKLLLQGHSVTPDTLRAARETLDIDDGIAMRLHLEAYGSLVQRLLQAHAEEKIPRLSAKDTSLLRQARQLFNIDEGDAEALLRDAAEPVYQQEVEQVMEASELRIASAHGRLAVRREELGLSVDMARTAAEKWVRARATSILKDATRALRVQNLSMTIAELNRLLSLIRRSLSIIYGITWEELEPNTPEDQLVRASLERIMGTLRDELADLERQQLYRVYLAKCLEDRLIDSQESRNLDDLRLVLRISETEAAQAYTRAAGPVYRDAVLEIMTNRSDAMENDAQRLAQIARDLHLPEEVAHDIRMEIYRGRLEALVRDNRVPSEEESNELARLRDLLQLKPAAVTALHASACAGTYAQSVDECMGSNGIIPEPYRAGLDRLRERLCLDEQRARELFLQVARRRMAAYVQRAIKLLQKKQSFRGQDEERDVGDDPFVRRAGAFLGIEAGTVTIELSNLVDFYVRNQIIQMENDQAVYPVNLRGVFDNSILQEMYRQYLIQSFAAKSRPEKERLFNNLGHLGNILGLTAPEVNAIHANIGSVIY</sequence>
<dbReference type="PANTHER" id="PTHR34935">
    <property type="entry name" value="PROTEIN TIC110, CHLOROPLASTIC"/>
    <property type="match status" value="1"/>
</dbReference>
<dbReference type="GO" id="GO:0061927">
    <property type="term" value="C:TOC-TIC supercomplex I"/>
    <property type="evidence" value="ECO:0007669"/>
    <property type="project" value="TreeGrafter"/>
</dbReference>
<dbReference type="Proteomes" id="UP000530660">
    <property type="component" value="Unassembled WGS sequence"/>
</dbReference>
<protein>
    <submittedName>
        <fullName evidence="1">Uncharacterized protein</fullName>
    </submittedName>
</protein>
<dbReference type="Pfam" id="PF16940">
    <property type="entry name" value="Tic110"/>
    <property type="match status" value="1"/>
</dbReference>
<dbReference type="EMBL" id="VWRR01000005">
    <property type="protein sequence ID" value="KAF6003907.1"/>
    <property type="molecule type" value="Genomic_DNA"/>
</dbReference>
<dbReference type="PANTHER" id="PTHR34935:SF3">
    <property type="entry name" value="PROTEIN TIC110, CHLOROPLASTIC"/>
    <property type="match status" value="1"/>
</dbReference>
<keyword evidence="2" id="KW-1185">Reference proteome</keyword>